<dbReference type="PANTHER" id="PTHR33198">
    <property type="entry name" value="ANK_REP_REGION DOMAIN-CONTAINING PROTEIN-RELATED"/>
    <property type="match status" value="1"/>
</dbReference>
<protein>
    <submittedName>
        <fullName evidence="3">Uncharacterized protein LOC128201626</fullName>
    </submittedName>
</protein>
<feature type="compositionally biased region" description="Gly residues" evidence="1">
    <location>
        <begin position="199"/>
        <end position="213"/>
    </location>
</feature>
<proteinExistence type="predicted"/>
<evidence type="ECO:0000256" key="1">
    <source>
        <dbReference type="SAM" id="MobiDB-lite"/>
    </source>
</evidence>
<organism evidence="2 3">
    <name type="scientific">Galleria mellonella</name>
    <name type="common">Greater wax moth</name>
    <dbReference type="NCBI Taxonomy" id="7137"/>
    <lineage>
        <taxon>Eukaryota</taxon>
        <taxon>Metazoa</taxon>
        <taxon>Ecdysozoa</taxon>
        <taxon>Arthropoda</taxon>
        <taxon>Hexapoda</taxon>
        <taxon>Insecta</taxon>
        <taxon>Pterygota</taxon>
        <taxon>Neoptera</taxon>
        <taxon>Endopterygota</taxon>
        <taxon>Lepidoptera</taxon>
        <taxon>Glossata</taxon>
        <taxon>Ditrysia</taxon>
        <taxon>Pyraloidea</taxon>
        <taxon>Pyralidae</taxon>
        <taxon>Galleriinae</taxon>
        <taxon>Galleria</taxon>
    </lineage>
</organism>
<reference evidence="3" key="1">
    <citation type="submission" date="2025-08" db="UniProtKB">
        <authorList>
            <consortium name="RefSeq"/>
        </authorList>
    </citation>
    <scope>IDENTIFICATION</scope>
    <source>
        <tissue evidence="3">Whole larvae</tissue>
    </source>
</reference>
<dbReference type="Proteomes" id="UP001652740">
    <property type="component" value="Unplaced"/>
</dbReference>
<gene>
    <name evidence="3" type="primary">LOC128201626</name>
</gene>
<accession>A0ABM3MUV6</accession>
<keyword evidence="2" id="KW-1185">Reference proteome</keyword>
<dbReference type="RefSeq" id="XP_052755149.1">
    <property type="nucleotide sequence ID" value="XM_052899189.1"/>
</dbReference>
<evidence type="ECO:0000313" key="3">
    <source>
        <dbReference type="RefSeq" id="XP_052755149.1"/>
    </source>
</evidence>
<evidence type="ECO:0000313" key="2">
    <source>
        <dbReference type="Proteomes" id="UP001652740"/>
    </source>
</evidence>
<dbReference type="GeneID" id="128201626"/>
<dbReference type="PANTHER" id="PTHR33198:SF19">
    <property type="entry name" value="CCHC-TYPE DOMAIN-CONTAINING PROTEIN"/>
    <property type="match status" value="1"/>
</dbReference>
<name>A0ABM3MUV6_GALME</name>
<sequence>MSFIGNIPIFDYKNCEWSIFKGRLIQFLKVNNVKDDCKCAILITHLSDNSYRLVRNLAYPEELETQSFENLVLLLDSHFKPKQCSFADRAKFYSATRNCGESLGDWAARLRDLASYCDFGVALDTNLTDRFVLGLGPGPERDKLFEQNVSELKLARAIEIAEKAECARDAKAFVSDSVAVKEEAIYKLSYGSARRNYGGNGGGGSKNGGGGSKNGSVANSRAAWTSQASRDQCKYNHEIQCLVCGMKNHSEDKCRYKNYKCQKCGIKGHLKKMCNKKNKNEHVYVNQIGKNDSDSDTGCDECQNFNLRFQN</sequence>
<feature type="region of interest" description="Disordered" evidence="1">
    <location>
        <begin position="199"/>
        <end position="218"/>
    </location>
</feature>